<evidence type="ECO:0000313" key="12">
    <source>
        <dbReference type="Proteomes" id="UP000433483"/>
    </source>
</evidence>
<dbReference type="EMBL" id="QXFW01000361">
    <property type="protein sequence ID" value="KAE9014751.1"/>
    <property type="molecule type" value="Genomic_DNA"/>
</dbReference>
<dbReference type="EMBL" id="QXGC01000361">
    <property type="protein sequence ID" value="KAE9239348.1"/>
    <property type="molecule type" value="Genomic_DNA"/>
</dbReference>
<dbReference type="EMBL" id="QXGE01000363">
    <property type="protein sequence ID" value="KAE9314688.1"/>
    <property type="molecule type" value="Genomic_DNA"/>
</dbReference>
<evidence type="ECO:0000313" key="16">
    <source>
        <dbReference type="Proteomes" id="UP000441208"/>
    </source>
</evidence>
<evidence type="ECO:0000313" key="2">
    <source>
        <dbReference type="EMBL" id="KAE8940314.1"/>
    </source>
</evidence>
<evidence type="ECO:0000313" key="10">
    <source>
        <dbReference type="EMBL" id="KAE9314688.1"/>
    </source>
</evidence>
<dbReference type="Proteomes" id="UP000433483">
    <property type="component" value="Unassembled WGS sequence"/>
</dbReference>
<protein>
    <recommendedName>
        <fullName evidence="20">Secreted protein</fullName>
    </recommendedName>
</protein>
<evidence type="ECO:0000313" key="6">
    <source>
        <dbReference type="EMBL" id="KAE9147680.1"/>
    </source>
</evidence>
<evidence type="ECO:0000313" key="19">
    <source>
        <dbReference type="Proteomes" id="UP000488956"/>
    </source>
</evidence>
<comment type="caution">
    <text evidence="2">The sequence shown here is derived from an EMBL/GenBank/DDBJ whole genome shotgun (WGS) entry which is preliminary data.</text>
</comment>
<dbReference type="AlphaFoldDB" id="A0A6A3F2V7"/>
<evidence type="ECO:0000313" key="11">
    <source>
        <dbReference type="Proteomes" id="UP000429523"/>
    </source>
</evidence>
<keyword evidence="12" id="KW-1185">Reference proteome</keyword>
<dbReference type="EMBL" id="QXGF01000433">
    <property type="protein sequence ID" value="KAE8940314.1"/>
    <property type="molecule type" value="Genomic_DNA"/>
</dbReference>
<reference evidence="11 12" key="1">
    <citation type="submission" date="2018-08" db="EMBL/GenBank/DDBJ databases">
        <title>Genomic investigation of the strawberry pathogen Phytophthora fragariae indicates pathogenicity is determined by transcriptional variation in three key races.</title>
        <authorList>
            <person name="Adams T.M."/>
            <person name="Armitage A.D."/>
            <person name="Sobczyk M.K."/>
            <person name="Bates H.J."/>
            <person name="Dunwell J.M."/>
            <person name="Nellist C.F."/>
            <person name="Harrison R.J."/>
        </authorList>
    </citation>
    <scope>NUCLEOTIDE SEQUENCE [LARGE SCALE GENOMIC DNA]</scope>
    <source>
        <strain evidence="10 13">A4</strain>
        <strain evidence="9 14">BC-1</strain>
        <strain evidence="8 18">BC-23</strain>
        <strain evidence="7 12">NOV-27</strain>
        <strain evidence="6 15">NOV-5</strain>
        <strain evidence="4 16">NOV-71</strain>
        <strain evidence="2 11">NOV-9</strain>
        <strain evidence="5 19">ONT-3</strain>
        <strain evidence="3 17">SCRP245</strain>
    </source>
</reference>
<dbReference type="EMBL" id="QXGA01000333">
    <property type="protein sequence ID" value="KAE9147680.1"/>
    <property type="molecule type" value="Genomic_DNA"/>
</dbReference>
<accession>A0A6A3F2V7</accession>
<evidence type="ECO:0000313" key="18">
    <source>
        <dbReference type="Proteomes" id="UP000476176"/>
    </source>
</evidence>
<dbReference type="Proteomes" id="UP000429523">
    <property type="component" value="Unassembled WGS sequence"/>
</dbReference>
<dbReference type="Proteomes" id="UP000476176">
    <property type="component" value="Unassembled WGS sequence"/>
</dbReference>
<evidence type="ECO:0000313" key="14">
    <source>
        <dbReference type="Proteomes" id="UP000440367"/>
    </source>
</evidence>
<dbReference type="Proteomes" id="UP000440367">
    <property type="component" value="Unassembled WGS sequence"/>
</dbReference>
<evidence type="ECO:0000313" key="17">
    <source>
        <dbReference type="Proteomes" id="UP000460718"/>
    </source>
</evidence>
<proteinExistence type="predicted"/>
<dbReference type="Proteomes" id="UP000460718">
    <property type="component" value="Unassembled WGS sequence"/>
</dbReference>
<sequence length="134" mass="15214">MKIPVLVELIWLCPCGILGHAQLKEAAAWYHLKIATKSVKSGHFAPRLTASYRWVQVTGTNSTPINSRRWATTFTRQRDKSQIWILLSYKRHAVVACAIRRYLRCLFARTNPQYSARTYPGAPLEVVRDGGSAK</sequence>
<feature type="signal peptide" evidence="1">
    <location>
        <begin position="1"/>
        <end position="21"/>
    </location>
</feature>
<dbReference type="EMBL" id="QXFZ01000394">
    <property type="protein sequence ID" value="KAE9118174.1"/>
    <property type="molecule type" value="Genomic_DNA"/>
</dbReference>
<evidence type="ECO:0000313" key="5">
    <source>
        <dbReference type="EMBL" id="KAE9120217.1"/>
    </source>
</evidence>
<evidence type="ECO:0000313" key="3">
    <source>
        <dbReference type="EMBL" id="KAE9014751.1"/>
    </source>
</evidence>
<organism evidence="2 11">
    <name type="scientific">Phytophthora fragariae</name>
    <dbReference type="NCBI Taxonomy" id="53985"/>
    <lineage>
        <taxon>Eukaryota</taxon>
        <taxon>Sar</taxon>
        <taxon>Stramenopiles</taxon>
        <taxon>Oomycota</taxon>
        <taxon>Peronosporomycetes</taxon>
        <taxon>Peronosporales</taxon>
        <taxon>Peronosporaceae</taxon>
        <taxon>Phytophthora</taxon>
    </lineage>
</organism>
<evidence type="ECO:0000313" key="15">
    <source>
        <dbReference type="Proteomes" id="UP000440732"/>
    </source>
</evidence>
<evidence type="ECO:0000256" key="1">
    <source>
        <dbReference type="SAM" id="SignalP"/>
    </source>
</evidence>
<dbReference type="Proteomes" id="UP000437068">
    <property type="component" value="Unassembled WGS sequence"/>
</dbReference>
<gene>
    <name evidence="10" type="ORF">PF001_g8145</name>
    <name evidence="9" type="ORF">PF002_g8578</name>
    <name evidence="8" type="ORF">PF004_g7985</name>
    <name evidence="7" type="ORF">PF005_g8647</name>
    <name evidence="6" type="ORF">PF006_g7653</name>
    <name evidence="4" type="ORF">PF007_g9022</name>
    <name evidence="2" type="ORF">PF009_g9873</name>
    <name evidence="5" type="ORF">PF010_g7569</name>
    <name evidence="3" type="ORF">PF011_g7923</name>
</gene>
<evidence type="ECO:0008006" key="20">
    <source>
        <dbReference type="Google" id="ProtNLM"/>
    </source>
</evidence>
<evidence type="ECO:0000313" key="13">
    <source>
        <dbReference type="Proteomes" id="UP000437068"/>
    </source>
</evidence>
<keyword evidence="1" id="KW-0732">Signal</keyword>
<name>A0A6A3F2V7_9STRA</name>
<evidence type="ECO:0000313" key="8">
    <source>
        <dbReference type="EMBL" id="KAE9239348.1"/>
    </source>
</evidence>
<dbReference type="EMBL" id="QXGD01000339">
    <property type="protein sequence ID" value="KAE9242779.1"/>
    <property type="molecule type" value="Genomic_DNA"/>
</dbReference>
<evidence type="ECO:0000313" key="7">
    <source>
        <dbReference type="EMBL" id="KAE9217445.1"/>
    </source>
</evidence>
<dbReference type="EMBL" id="QXFX01000325">
    <property type="protein sequence ID" value="KAE9120217.1"/>
    <property type="molecule type" value="Genomic_DNA"/>
</dbReference>
<dbReference type="Proteomes" id="UP000440732">
    <property type="component" value="Unassembled WGS sequence"/>
</dbReference>
<evidence type="ECO:0000313" key="4">
    <source>
        <dbReference type="EMBL" id="KAE9118174.1"/>
    </source>
</evidence>
<dbReference type="Proteomes" id="UP000488956">
    <property type="component" value="Unassembled WGS sequence"/>
</dbReference>
<feature type="chain" id="PRO_5036163750" description="Secreted protein" evidence="1">
    <location>
        <begin position="22"/>
        <end position="134"/>
    </location>
</feature>
<dbReference type="Proteomes" id="UP000441208">
    <property type="component" value="Unassembled WGS sequence"/>
</dbReference>
<evidence type="ECO:0000313" key="9">
    <source>
        <dbReference type="EMBL" id="KAE9242779.1"/>
    </source>
</evidence>
<dbReference type="EMBL" id="QXGB01000373">
    <property type="protein sequence ID" value="KAE9217445.1"/>
    <property type="molecule type" value="Genomic_DNA"/>
</dbReference>